<organism evidence="2 3">
    <name type="scientific">Alkalicoccus saliphilus</name>
    <dbReference type="NCBI Taxonomy" id="200989"/>
    <lineage>
        <taxon>Bacteria</taxon>
        <taxon>Bacillati</taxon>
        <taxon>Bacillota</taxon>
        <taxon>Bacilli</taxon>
        <taxon>Bacillales</taxon>
        <taxon>Bacillaceae</taxon>
        <taxon>Alkalicoccus</taxon>
    </lineage>
</organism>
<dbReference type="PANTHER" id="PTHR43685">
    <property type="entry name" value="GLYCOSYLTRANSFERASE"/>
    <property type="match status" value="1"/>
</dbReference>
<dbReference type="OrthoDB" id="396512at2"/>
<evidence type="ECO:0000313" key="2">
    <source>
        <dbReference type="EMBL" id="PTL39404.1"/>
    </source>
</evidence>
<keyword evidence="3" id="KW-1185">Reference proteome</keyword>
<dbReference type="InterPro" id="IPR029044">
    <property type="entry name" value="Nucleotide-diphossugar_trans"/>
</dbReference>
<comment type="caution">
    <text evidence="2">The sequence shown here is derived from an EMBL/GenBank/DDBJ whole genome shotgun (WGS) entry which is preliminary data.</text>
</comment>
<dbReference type="GO" id="GO:0016740">
    <property type="term" value="F:transferase activity"/>
    <property type="evidence" value="ECO:0007669"/>
    <property type="project" value="UniProtKB-KW"/>
</dbReference>
<dbReference type="RefSeq" id="WP_107584311.1">
    <property type="nucleotide sequence ID" value="NZ_PZJJ01000007.1"/>
</dbReference>
<name>A0A2T4U7Q2_9BACI</name>
<evidence type="ECO:0000259" key="1">
    <source>
        <dbReference type="Pfam" id="PF00535"/>
    </source>
</evidence>
<protein>
    <submittedName>
        <fullName evidence="2">Glycosyltransferase family 2 protein</fullName>
    </submittedName>
</protein>
<dbReference type="Pfam" id="PF00535">
    <property type="entry name" value="Glycos_transf_2"/>
    <property type="match status" value="1"/>
</dbReference>
<dbReference type="EMBL" id="PZJJ01000007">
    <property type="protein sequence ID" value="PTL39404.1"/>
    <property type="molecule type" value="Genomic_DNA"/>
</dbReference>
<feature type="domain" description="Glycosyltransferase 2-like" evidence="1">
    <location>
        <begin position="212"/>
        <end position="347"/>
    </location>
</feature>
<dbReference type="Gene3D" id="3.90.550.10">
    <property type="entry name" value="Spore Coat Polysaccharide Biosynthesis Protein SpsA, Chain A"/>
    <property type="match status" value="1"/>
</dbReference>
<reference evidence="2 3" key="1">
    <citation type="submission" date="2018-03" db="EMBL/GenBank/DDBJ databases">
        <title>Alkalicoccus saliphilus sp. nov., isolated from a mineral pool.</title>
        <authorList>
            <person name="Zhao B."/>
        </authorList>
    </citation>
    <scope>NUCLEOTIDE SEQUENCE [LARGE SCALE GENOMIC DNA]</scope>
    <source>
        <strain evidence="2 3">6AG</strain>
    </source>
</reference>
<dbReference type="InterPro" id="IPR050834">
    <property type="entry name" value="Glycosyltransf_2"/>
</dbReference>
<proteinExistence type="predicted"/>
<accession>A0A2T4U7Q2</accession>
<dbReference type="Proteomes" id="UP000240509">
    <property type="component" value="Unassembled WGS sequence"/>
</dbReference>
<dbReference type="CDD" id="cd00761">
    <property type="entry name" value="Glyco_tranf_GTA_type"/>
    <property type="match status" value="1"/>
</dbReference>
<evidence type="ECO:0000313" key="3">
    <source>
        <dbReference type="Proteomes" id="UP000240509"/>
    </source>
</evidence>
<keyword evidence="2" id="KW-0808">Transferase</keyword>
<dbReference type="AlphaFoldDB" id="A0A2T4U7Q2"/>
<dbReference type="InterPro" id="IPR001173">
    <property type="entry name" value="Glyco_trans_2-like"/>
</dbReference>
<gene>
    <name evidence="2" type="ORF">C6Y45_06130</name>
</gene>
<dbReference type="PANTHER" id="PTHR43685:SF2">
    <property type="entry name" value="GLYCOSYLTRANSFERASE 2-LIKE DOMAIN-CONTAINING PROTEIN"/>
    <property type="match status" value="1"/>
</dbReference>
<dbReference type="SUPFAM" id="SSF53448">
    <property type="entry name" value="Nucleotide-diphospho-sugar transferases"/>
    <property type="match status" value="1"/>
</dbReference>
<sequence length="598" mass="69014">MSRLQTMKKSVSSRMTKEQRDRMKQILPFIGLPTAKVETAKWKLNNLGFTERGLQDMEYLYEHAKNPVIKRFAAFELALWYINQYSREGSEKALDYLLDMLKTEVNQETIRRASILAAEAMVHLGVTDRAGVMLDALIKKKPHPDLYLARVNTLKGSEFRIPYLNKVLSDAGLLKVKLNEDVQKKLSAYDALEARVKKELVNQPSLKDVKVTVLVPVYHAEKTLQTAVRSLQAQTWSNLEIFIIDDASTDSTVEAAEALAKKDERIKVLQVEQNGGPYAARNLALKQAEGMFVTVNDADDWSHPEKIEKQVRHLLANDNVVGNMSQQARMFEDLTLHRRARPGEFVFNNMSSFMFRREKVLEKLGSWDRVRFAADSEFIFRVRRLFGEQSVVELTTGPLSFQRQSDQSLTGNEAFGLPNYKMGVRREYEMAHDYHHKHGRSLYYDPDQTERPFAVPEPMLPEREEKENGRRKFDIVFAADFREEDALPSEEFQSAEQENKRIGFVLLYRYNASPFPHVHPRWRKLINNGAAEMLVYREKIQAGEVRFPDIEALQEKQRYVPLIEAGRAVISGKTRNRDHVEIEKAVHRISGKAPEWNE</sequence>